<dbReference type="EMBL" id="NOXG01000006">
    <property type="protein sequence ID" value="PYD75715.1"/>
    <property type="molecule type" value="Genomic_DNA"/>
</dbReference>
<comment type="caution">
    <text evidence="3">The sequence shown here is derived from an EMBL/GenBank/DDBJ whole genome shotgun (WGS) entry which is preliminary data.</text>
</comment>
<evidence type="ECO:0000313" key="4">
    <source>
        <dbReference type="Proteomes" id="UP000247609"/>
    </source>
</evidence>
<name>A0A318Q9Z9_9PROT</name>
<dbReference type="AlphaFoldDB" id="A0A318Q9Z9"/>
<dbReference type="GO" id="GO:0016757">
    <property type="term" value="F:glycosyltransferase activity"/>
    <property type="evidence" value="ECO:0007669"/>
    <property type="project" value="InterPro"/>
</dbReference>
<gene>
    <name evidence="3" type="ORF">CFR71_07900</name>
</gene>
<dbReference type="InterPro" id="IPR028098">
    <property type="entry name" value="Glyco_trans_4-like_N"/>
</dbReference>
<proteinExistence type="predicted"/>
<evidence type="ECO:0000259" key="2">
    <source>
        <dbReference type="Pfam" id="PF13579"/>
    </source>
</evidence>
<dbReference type="RefSeq" id="WP_110529728.1">
    <property type="nucleotide sequence ID" value="NZ_NOXG01000006.1"/>
</dbReference>
<protein>
    <submittedName>
        <fullName evidence="3">Glycosyltransferase family 1 protein</fullName>
    </submittedName>
</protein>
<evidence type="ECO:0000313" key="3">
    <source>
        <dbReference type="EMBL" id="PYD75715.1"/>
    </source>
</evidence>
<dbReference type="PANTHER" id="PTHR12526">
    <property type="entry name" value="GLYCOSYLTRANSFERASE"/>
    <property type="match status" value="1"/>
</dbReference>
<dbReference type="Pfam" id="PF00534">
    <property type="entry name" value="Glycos_transf_1"/>
    <property type="match status" value="1"/>
</dbReference>
<dbReference type="CDD" id="cd03808">
    <property type="entry name" value="GT4_CapM-like"/>
    <property type="match status" value="1"/>
</dbReference>
<dbReference type="InterPro" id="IPR001296">
    <property type="entry name" value="Glyco_trans_1"/>
</dbReference>
<evidence type="ECO:0000259" key="1">
    <source>
        <dbReference type="Pfam" id="PF00534"/>
    </source>
</evidence>
<dbReference type="Proteomes" id="UP000247609">
    <property type="component" value="Unassembled WGS sequence"/>
</dbReference>
<feature type="domain" description="Glycosyl transferase family 1" evidence="1">
    <location>
        <begin position="182"/>
        <end position="349"/>
    </location>
</feature>
<accession>A0A318Q9Z9</accession>
<organism evidence="3 4">
    <name type="scientific">Novacetimonas pomaceti</name>
    <dbReference type="NCBI Taxonomy" id="2021998"/>
    <lineage>
        <taxon>Bacteria</taxon>
        <taxon>Pseudomonadati</taxon>
        <taxon>Pseudomonadota</taxon>
        <taxon>Alphaproteobacteria</taxon>
        <taxon>Acetobacterales</taxon>
        <taxon>Acetobacteraceae</taxon>
        <taxon>Novacetimonas</taxon>
    </lineage>
</organism>
<dbReference type="Gene3D" id="3.40.50.2000">
    <property type="entry name" value="Glycogen Phosphorylase B"/>
    <property type="match status" value="2"/>
</dbReference>
<reference evidence="3 4" key="1">
    <citation type="submission" date="2017-07" db="EMBL/GenBank/DDBJ databases">
        <title>A draft genome sequence of Komagataeibacter sp. T5K1.</title>
        <authorList>
            <person name="Skraban J."/>
            <person name="Cleenwerck I."/>
            <person name="Vandamme P."/>
            <person name="Trcek J."/>
        </authorList>
    </citation>
    <scope>NUCLEOTIDE SEQUENCE [LARGE SCALE GENOMIC DNA]</scope>
    <source>
        <strain evidence="3 4">T5K1</strain>
    </source>
</reference>
<dbReference type="PANTHER" id="PTHR12526:SF636">
    <property type="entry name" value="BLL3647 PROTEIN"/>
    <property type="match status" value="1"/>
</dbReference>
<sequence>MKILEITNVDFALYHFLHPLMRRLRDQGHEVVGACAEGPLLAGVRADGFRVEPVAMARSFSPLAQVRALGALIRLIRRERPDMVHVHMPISGLLGRFAAWLCGVPRVAYTCHGFLFNQPGPAWRRMLALVLEWLAGRITDIYLTVSQEEARDARRLGIHRHATAIGNGRDGKVFRPDAPTRRRVRAELGAAADDVVILAVSRLVRHKGYPELLAAMRDVPEATLWIAGERLPTDHGPDMGACLDAAGAELGPRLKRLGYRADVADLMAAADIFVLPSHFEGLPMTVIEAMLCGLPVVGSNIRGIREQIVEGVSGFCVPAGQVAALSAALGRLARDASLRRRMGDAGRQRALELFLQERVIARTAALLTRDAGEGRQGWESSPPIS</sequence>
<keyword evidence="3" id="KW-0808">Transferase</keyword>
<dbReference type="SUPFAM" id="SSF53756">
    <property type="entry name" value="UDP-Glycosyltransferase/glycogen phosphorylase"/>
    <property type="match status" value="1"/>
</dbReference>
<dbReference type="Pfam" id="PF13579">
    <property type="entry name" value="Glyco_trans_4_4"/>
    <property type="match status" value="1"/>
</dbReference>
<feature type="domain" description="Glycosyltransferase subfamily 4-like N-terminal" evidence="2">
    <location>
        <begin position="18"/>
        <end position="168"/>
    </location>
</feature>